<accession>A0AAW2EVS9</accession>
<name>A0AAW2EVS9_9HYME</name>
<proteinExistence type="predicted"/>
<dbReference type="Proteomes" id="UP001430953">
    <property type="component" value="Unassembled WGS sequence"/>
</dbReference>
<protein>
    <recommendedName>
        <fullName evidence="3">Secreted protein</fullName>
    </recommendedName>
</protein>
<reference evidence="1 2" key="1">
    <citation type="submission" date="2023-03" db="EMBL/GenBank/DDBJ databases">
        <title>High recombination rates correlate with genetic variation in Cardiocondyla obscurior ants.</title>
        <authorList>
            <person name="Errbii M."/>
        </authorList>
    </citation>
    <scope>NUCLEOTIDE SEQUENCE [LARGE SCALE GENOMIC DNA]</scope>
    <source>
        <strain evidence="1">Alpha-2009</strain>
        <tissue evidence="1">Whole body</tissue>
    </source>
</reference>
<evidence type="ECO:0008006" key="3">
    <source>
        <dbReference type="Google" id="ProtNLM"/>
    </source>
</evidence>
<dbReference type="AlphaFoldDB" id="A0AAW2EVS9"/>
<organism evidence="1 2">
    <name type="scientific">Cardiocondyla obscurior</name>
    <dbReference type="NCBI Taxonomy" id="286306"/>
    <lineage>
        <taxon>Eukaryota</taxon>
        <taxon>Metazoa</taxon>
        <taxon>Ecdysozoa</taxon>
        <taxon>Arthropoda</taxon>
        <taxon>Hexapoda</taxon>
        <taxon>Insecta</taxon>
        <taxon>Pterygota</taxon>
        <taxon>Neoptera</taxon>
        <taxon>Endopterygota</taxon>
        <taxon>Hymenoptera</taxon>
        <taxon>Apocrita</taxon>
        <taxon>Aculeata</taxon>
        <taxon>Formicoidea</taxon>
        <taxon>Formicidae</taxon>
        <taxon>Myrmicinae</taxon>
        <taxon>Cardiocondyla</taxon>
    </lineage>
</organism>
<dbReference type="EMBL" id="JADYXP020000018">
    <property type="protein sequence ID" value="KAL0105982.1"/>
    <property type="molecule type" value="Genomic_DNA"/>
</dbReference>
<evidence type="ECO:0000313" key="2">
    <source>
        <dbReference type="Proteomes" id="UP001430953"/>
    </source>
</evidence>
<sequence>MYINLLHVKYLPIFGIIGSCLSTCCHNFPARKNCLNIPANQIDCFFDQTRKTRTCCPLHLEIFSSAVRTIAIETNNLLLVDDYLFLCKSSLMHKLL</sequence>
<gene>
    <name evidence="1" type="ORF">PUN28_016005</name>
</gene>
<keyword evidence="2" id="KW-1185">Reference proteome</keyword>
<evidence type="ECO:0000313" key="1">
    <source>
        <dbReference type="EMBL" id="KAL0105982.1"/>
    </source>
</evidence>
<comment type="caution">
    <text evidence="1">The sequence shown here is derived from an EMBL/GenBank/DDBJ whole genome shotgun (WGS) entry which is preliminary data.</text>
</comment>